<proteinExistence type="inferred from homology"/>
<dbReference type="InterPro" id="IPR005024">
    <property type="entry name" value="Snf7_fam"/>
</dbReference>
<keyword evidence="3" id="KW-0967">Endosome</keyword>
<organism evidence="7 8">
    <name type="scientific">[Candida] railenensis</name>
    <dbReference type="NCBI Taxonomy" id="45579"/>
    <lineage>
        <taxon>Eukaryota</taxon>
        <taxon>Fungi</taxon>
        <taxon>Dikarya</taxon>
        <taxon>Ascomycota</taxon>
        <taxon>Saccharomycotina</taxon>
        <taxon>Pichiomycetes</taxon>
        <taxon>Debaryomycetaceae</taxon>
        <taxon>Kurtzmaniella</taxon>
    </lineage>
</organism>
<protein>
    <recommendedName>
        <fullName evidence="4">Vacuolar-sorting protein SNF7</fullName>
    </recommendedName>
    <alternativeName>
        <fullName evidence="5">Vacuolar protein-sorting-associated protein 32</fullName>
    </alternativeName>
</protein>
<dbReference type="Proteomes" id="UP000837801">
    <property type="component" value="Unassembled WGS sequence"/>
</dbReference>
<dbReference type="GO" id="GO:0032511">
    <property type="term" value="P:late endosome to vacuole transport via multivesicular body sorting pathway"/>
    <property type="evidence" value="ECO:0007669"/>
    <property type="project" value="TreeGrafter"/>
</dbReference>
<evidence type="ECO:0000256" key="4">
    <source>
        <dbReference type="ARBA" id="ARBA00040017"/>
    </source>
</evidence>
<dbReference type="GO" id="GO:0005771">
    <property type="term" value="C:multivesicular body"/>
    <property type="evidence" value="ECO:0007669"/>
    <property type="project" value="TreeGrafter"/>
</dbReference>
<dbReference type="PANTHER" id="PTHR22761:SF10">
    <property type="entry name" value="GH13992P"/>
    <property type="match status" value="1"/>
</dbReference>
<sequence length="477" mass="54629">MKIEDEIKSNSFFTPTRLKSLYSDFENLQIINPEGYEANVHAWNDLLVSLLMKGYFAPASSLSIPALSLSQSLSIPQYGKPRALALVLTELVKRHALIPYSHFRSESRSYYELMETTTVRYSDYISPKKWLDWSLSAVFHKEFHAGTSKGGELTPENYIDWNLLVCVGTEVETKLRKMLHSYSSRLYGIEEFSSLLHSLGVVPSLSQIDIDILRTFLSRDRGFLYVISHPEGETYIKVYPNSKEEKFFTEEDIAIIMLKKSIINYENRQAQLDLKLAETNTKIKNLLGKESDKPRVLKLLQTRKLFTKSYERCSNSLLQLEEVLLKMNDATDNVDMMKVLSQSTNALKIINSKVDLGRLDTIIGDLDENTQLTNEISESLGGLVSISDDEIEEEFQNLQRSTHANEQKRLELDKSPHTKQLDRSESDKLISKLRDLEIKPQDHVVEERQNKDSAREEGGHIYNTSEVEAPEHEPLAN</sequence>
<comment type="similarity">
    <text evidence="2">Belongs to the SNF7 family.</text>
</comment>
<feature type="compositionally biased region" description="Basic and acidic residues" evidence="6">
    <location>
        <begin position="403"/>
        <end position="459"/>
    </location>
</feature>
<dbReference type="GO" id="GO:0000815">
    <property type="term" value="C:ESCRT III complex"/>
    <property type="evidence" value="ECO:0007669"/>
    <property type="project" value="TreeGrafter"/>
</dbReference>
<name>A0A9P0QTJ3_9ASCO</name>
<dbReference type="GO" id="GO:0009898">
    <property type="term" value="C:cytoplasmic side of plasma membrane"/>
    <property type="evidence" value="ECO:0007669"/>
    <property type="project" value="TreeGrafter"/>
</dbReference>
<evidence type="ECO:0000256" key="1">
    <source>
        <dbReference type="ARBA" id="ARBA00004177"/>
    </source>
</evidence>
<dbReference type="PANTHER" id="PTHR22761">
    <property type="entry name" value="CHARGED MULTIVESICULAR BODY PROTEIN"/>
    <property type="match status" value="1"/>
</dbReference>
<dbReference type="Gene3D" id="6.10.140.1230">
    <property type="match status" value="1"/>
</dbReference>
<reference evidence="7" key="1">
    <citation type="submission" date="2022-03" db="EMBL/GenBank/DDBJ databases">
        <authorList>
            <person name="Legras J.-L."/>
            <person name="Devillers H."/>
            <person name="Grondin C."/>
        </authorList>
    </citation>
    <scope>NUCLEOTIDE SEQUENCE</scope>
    <source>
        <strain evidence="7">CLIB 1423</strain>
    </source>
</reference>
<accession>A0A9P0QTJ3</accession>
<comment type="caution">
    <text evidence="7">The sequence shown here is derived from an EMBL/GenBank/DDBJ whole genome shotgun (WGS) entry which is preliminary data.</text>
</comment>
<dbReference type="Pfam" id="PF03357">
    <property type="entry name" value="Snf7"/>
    <property type="match status" value="1"/>
</dbReference>
<gene>
    <name evidence="7" type="ORF">CLIB1423_18S02036</name>
</gene>
<dbReference type="OrthoDB" id="10250120at2759"/>
<feature type="region of interest" description="Disordered" evidence="6">
    <location>
        <begin position="399"/>
        <end position="477"/>
    </location>
</feature>
<evidence type="ECO:0000256" key="2">
    <source>
        <dbReference type="ARBA" id="ARBA00006190"/>
    </source>
</evidence>
<evidence type="ECO:0000256" key="3">
    <source>
        <dbReference type="ARBA" id="ARBA00022753"/>
    </source>
</evidence>
<evidence type="ECO:0000313" key="8">
    <source>
        <dbReference type="Proteomes" id="UP000837801"/>
    </source>
</evidence>
<dbReference type="EMBL" id="CAKXYY010000018">
    <property type="protein sequence ID" value="CAH2354713.1"/>
    <property type="molecule type" value="Genomic_DNA"/>
</dbReference>
<comment type="subcellular location">
    <subcellularLocation>
        <location evidence="1">Endosome</location>
    </subcellularLocation>
</comment>
<dbReference type="AlphaFoldDB" id="A0A9P0QTJ3"/>
<evidence type="ECO:0000313" key="7">
    <source>
        <dbReference type="EMBL" id="CAH2354713.1"/>
    </source>
</evidence>
<dbReference type="GO" id="GO:0006900">
    <property type="term" value="P:vesicle budding from membrane"/>
    <property type="evidence" value="ECO:0007669"/>
    <property type="project" value="TreeGrafter"/>
</dbReference>
<evidence type="ECO:0000256" key="5">
    <source>
        <dbReference type="ARBA" id="ARBA00042586"/>
    </source>
</evidence>
<keyword evidence="8" id="KW-1185">Reference proteome</keyword>
<evidence type="ECO:0000256" key="6">
    <source>
        <dbReference type="SAM" id="MobiDB-lite"/>
    </source>
</evidence>